<comment type="caution">
    <text evidence="1">The sequence shown here is derived from an EMBL/GenBank/DDBJ whole genome shotgun (WGS) entry which is preliminary data.</text>
</comment>
<evidence type="ECO:0000313" key="2">
    <source>
        <dbReference type="Proteomes" id="UP000533641"/>
    </source>
</evidence>
<dbReference type="RefSeq" id="WP_281421234.1">
    <property type="nucleotide sequence ID" value="NZ_JACIGM010000008.1"/>
</dbReference>
<dbReference type="AlphaFoldDB" id="A0A7W6RPJ4"/>
<evidence type="ECO:0000313" key="1">
    <source>
        <dbReference type="EMBL" id="MBB4276298.1"/>
    </source>
</evidence>
<gene>
    <name evidence="1" type="ORF">GGE12_004095</name>
</gene>
<reference evidence="1 2" key="1">
    <citation type="submission" date="2020-08" db="EMBL/GenBank/DDBJ databases">
        <title>Genomic Encyclopedia of Type Strains, Phase IV (KMG-V): Genome sequencing to study the core and pangenomes of soil and plant-associated prokaryotes.</title>
        <authorList>
            <person name="Whitman W."/>
        </authorList>
    </citation>
    <scope>NUCLEOTIDE SEQUENCE [LARGE SCALE GENOMIC DNA]</scope>
    <source>
        <strain evidence="1 2">SEMIA 402</strain>
    </source>
</reference>
<name>A0A7W6RPJ4_9HYPH</name>
<dbReference type="EMBL" id="JACIGM010000008">
    <property type="protein sequence ID" value="MBB4276298.1"/>
    <property type="molecule type" value="Genomic_DNA"/>
</dbReference>
<organism evidence="1 2">
    <name type="scientific">Rhizobium mongolense</name>
    <dbReference type="NCBI Taxonomy" id="57676"/>
    <lineage>
        <taxon>Bacteria</taxon>
        <taxon>Pseudomonadati</taxon>
        <taxon>Pseudomonadota</taxon>
        <taxon>Alphaproteobacteria</taxon>
        <taxon>Hyphomicrobiales</taxon>
        <taxon>Rhizobiaceae</taxon>
        <taxon>Rhizobium/Agrobacterium group</taxon>
        <taxon>Rhizobium</taxon>
    </lineage>
</organism>
<accession>A0A7W6RPJ4</accession>
<proteinExistence type="predicted"/>
<sequence length="40" mass="4530">MVENDEHPTDQLVPHDRHKAFLITLEQDVFLGSSNEQAAP</sequence>
<protein>
    <submittedName>
        <fullName evidence="1">Uncharacterized protein</fullName>
    </submittedName>
</protein>
<dbReference type="Proteomes" id="UP000533641">
    <property type="component" value="Unassembled WGS sequence"/>
</dbReference>